<comment type="similarity">
    <text evidence="2">Belongs to the VPS54 family.</text>
</comment>
<proteinExistence type="inferred from homology"/>
<evidence type="ECO:0000256" key="5">
    <source>
        <dbReference type="ARBA" id="ARBA00023034"/>
    </source>
</evidence>
<protein>
    <recommendedName>
        <fullName evidence="8">Vacuolar protein sorting-associated protein 54 C-terminal domain-containing protein</fullName>
    </recommendedName>
</protein>
<sequence>MKRVSKSNSFAHPMGHLDASKINRPSHEFEVARNEISALIQQPIEPPRFHSQAAAPSFNSYKMPTAQDIPSVALTDVEIVSSDSFQPYISQVGALYEQSQRLRKGENEFEVTYSKRLDNNFQEYQVSFPFGEQLDFTAKKHFDSGEKVAIGKEISKNYHDPPPLSTVPKVYFSPDFRLENPRTFDSVIERSDVVPSTPLERQIHGAAVPQRKPLATNAILQEKLSYYMDTVEANLQISIALASNSFFTALESLKELHLDTIESVSRVKTLRNYLISLDNDVSNQGLHLIQKRRMYRNLHQMSDSVLQMKRIMEKVAHCESLVDQEEAEEALKEIRATELLISGAPGDVAGEEGMAQSQFQDLRGVAELKNVLTDLKTLRSRTGKLLESRFQDLLICDLRHHAASIDTVDVLSRWDAASQRSQEHRNSKIDTSPGYHTVSEDFRTTLISQIFGLHQSSSTLSAIKTYRKLVKQEIYNVVQKWLPNTPRDNETAMSRSTTSGSRNHVIQEKSSILSQNLCILSPNDAETLFSSIYVSVTAFLRRLKVQSELLLDVACAIGGSQNDAHSSLDIANLLGQTVDIAQETIIKILRVRSEQVKELPLAHFLRYFTLNRLFINKCEAISGRPGTSLKNVLNDHITDFIGSHKDREIQILVQAADTDNWQETYFTYGDKHYLNQTLDCGLCDPPTWSENSKIWIPLSPDENEDIQTLEKTQTNKISKDKIRPAIIKDEAFLLPGSAILCLKGITHFLHLMCRIPSMTADIAKSLVSYLQIYDSRCRQLVLGAGAMRSAGLRVITMKHLSVTSRALAFYATLIPYIIKFVHRHTPNLSVIRDFEKVQHSFQEHQDSIYQKMVDIMAQTLARRLQENEKESHDAEGVSKYMIDLVANTDQLGKAFDMNLGDQARRDHVLRDISHLISKLGKIDGFEHLGTKLVKIVESKKINDSS</sequence>
<dbReference type="PANTHER" id="PTHR12965">
    <property type="entry name" value="VACUOLAR PROTEIN SORTING 54"/>
    <property type="match status" value="1"/>
</dbReference>
<evidence type="ECO:0000256" key="2">
    <source>
        <dbReference type="ARBA" id="ARBA00009150"/>
    </source>
</evidence>
<dbReference type="GO" id="GO:0005829">
    <property type="term" value="C:cytosol"/>
    <property type="evidence" value="ECO:0007669"/>
    <property type="project" value="GOC"/>
</dbReference>
<dbReference type="EMBL" id="KE145363">
    <property type="protein sequence ID" value="EPE30900.1"/>
    <property type="molecule type" value="Genomic_DNA"/>
</dbReference>
<dbReference type="GO" id="GO:0042147">
    <property type="term" value="P:retrograde transport, endosome to Golgi"/>
    <property type="evidence" value="ECO:0007669"/>
    <property type="project" value="InterPro"/>
</dbReference>
<keyword evidence="3" id="KW-0813">Transport</keyword>
<evidence type="ECO:0000256" key="3">
    <source>
        <dbReference type="ARBA" id="ARBA00022448"/>
    </source>
</evidence>
<dbReference type="RefSeq" id="XP_008082311.1">
    <property type="nucleotide sequence ID" value="XM_008084120.1"/>
</dbReference>
<keyword evidence="5" id="KW-0333">Golgi apparatus</keyword>
<keyword evidence="4" id="KW-0653">Protein transport</keyword>
<dbReference type="Proteomes" id="UP000016922">
    <property type="component" value="Unassembled WGS sequence"/>
</dbReference>
<dbReference type="OMA" id="NELENDW"/>
<evidence type="ECO:0000256" key="7">
    <source>
        <dbReference type="SAM" id="MobiDB-lite"/>
    </source>
</evidence>
<evidence type="ECO:0000256" key="1">
    <source>
        <dbReference type="ARBA" id="ARBA00004601"/>
    </source>
</evidence>
<evidence type="ECO:0000313" key="9">
    <source>
        <dbReference type="EMBL" id="EPE30900.1"/>
    </source>
</evidence>
<dbReference type="OrthoDB" id="10259024at2759"/>
<gene>
    <name evidence="9" type="ORF">GLAREA_03867</name>
</gene>
<dbReference type="KEGG" id="glz:GLAREA_03867"/>
<keyword evidence="6" id="KW-0175">Coiled coil</keyword>
<dbReference type="GeneID" id="19462922"/>
<dbReference type="AlphaFoldDB" id="S3CZ78"/>
<evidence type="ECO:0000256" key="6">
    <source>
        <dbReference type="ARBA" id="ARBA00023054"/>
    </source>
</evidence>
<comment type="subcellular location">
    <subcellularLocation>
        <location evidence="1">Golgi apparatus</location>
        <location evidence="1">trans-Golgi network</location>
    </subcellularLocation>
</comment>
<dbReference type="GO" id="GO:0000938">
    <property type="term" value="C:GARP complex"/>
    <property type="evidence" value="ECO:0007669"/>
    <property type="project" value="InterPro"/>
</dbReference>
<feature type="domain" description="Vacuolar protein sorting-associated protein 54 C-terminal" evidence="8">
    <location>
        <begin position="730"/>
        <end position="858"/>
    </location>
</feature>
<accession>S3CZ78</accession>
<dbReference type="STRING" id="1116229.S3CZ78"/>
<reference evidence="9 10" key="1">
    <citation type="journal article" date="2013" name="BMC Genomics">
        <title>Genomics-driven discovery of the pneumocandin biosynthetic gene cluster in the fungus Glarea lozoyensis.</title>
        <authorList>
            <person name="Chen L."/>
            <person name="Yue Q."/>
            <person name="Zhang X."/>
            <person name="Xiang M."/>
            <person name="Wang C."/>
            <person name="Li S."/>
            <person name="Che Y."/>
            <person name="Ortiz-Lopez F.J."/>
            <person name="Bills G.F."/>
            <person name="Liu X."/>
            <person name="An Z."/>
        </authorList>
    </citation>
    <scope>NUCLEOTIDE SEQUENCE [LARGE SCALE GENOMIC DNA]</scope>
    <source>
        <strain evidence="10">ATCC 20868 / MF5171</strain>
    </source>
</reference>
<dbReference type="GO" id="GO:0019905">
    <property type="term" value="F:syntaxin binding"/>
    <property type="evidence" value="ECO:0007669"/>
    <property type="project" value="TreeGrafter"/>
</dbReference>
<dbReference type="GO" id="GO:0006896">
    <property type="term" value="P:Golgi to vacuole transport"/>
    <property type="evidence" value="ECO:0007669"/>
    <property type="project" value="TreeGrafter"/>
</dbReference>
<dbReference type="PANTHER" id="PTHR12965:SF0">
    <property type="entry name" value="VACUOLAR PROTEIN SORTING-ASSOCIATED PROTEIN 54"/>
    <property type="match status" value="1"/>
</dbReference>
<dbReference type="HOGENOM" id="CLU_003094_1_0_1"/>
<organism evidence="9 10">
    <name type="scientific">Glarea lozoyensis (strain ATCC 20868 / MF5171)</name>
    <dbReference type="NCBI Taxonomy" id="1116229"/>
    <lineage>
        <taxon>Eukaryota</taxon>
        <taxon>Fungi</taxon>
        <taxon>Dikarya</taxon>
        <taxon>Ascomycota</taxon>
        <taxon>Pezizomycotina</taxon>
        <taxon>Leotiomycetes</taxon>
        <taxon>Helotiales</taxon>
        <taxon>Helotiaceae</taxon>
        <taxon>Glarea</taxon>
    </lineage>
</organism>
<evidence type="ECO:0000256" key="4">
    <source>
        <dbReference type="ARBA" id="ARBA00022927"/>
    </source>
</evidence>
<keyword evidence="10" id="KW-1185">Reference proteome</keyword>
<dbReference type="InterPro" id="IPR039745">
    <property type="entry name" value="Vps54"/>
</dbReference>
<dbReference type="Pfam" id="PF07928">
    <property type="entry name" value="Vps54"/>
    <property type="match status" value="1"/>
</dbReference>
<dbReference type="GO" id="GO:0015031">
    <property type="term" value="P:protein transport"/>
    <property type="evidence" value="ECO:0007669"/>
    <property type="project" value="UniProtKB-KW"/>
</dbReference>
<dbReference type="InterPro" id="IPR012501">
    <property type="entry name" value="Vps54_C"/>
</dbReference>
<evidence type="ECO:0000313" key="10">
    <source>
        <dbReference type="Proteomes" id="UP000016922"/>
    </source>
</evidence>
<name>S3CZ78_GLAL2</name>
<feature type="region of interest" description="Disordered" evidence="7">
    <location>
        <begin position="1"/>
        <end position="23"/>
    </location>
</feature>
<feature type="compositionally biased region" description="Polar residues" evidence="7">
    <location>
        <begin position="1"/>
        <end position="10"/>
    </location>
</feature>
<evidence type="ECO:0000259" key="8">
    <source>
        <dbReference type="Pfam" id="PF07928"/>
    </source>
</evidence>
<dbReference type="eggNOG" id="KOG2115">
    <property type="taxonomic scope" value="Eukaryota"/>
</dbReference>